<evidence type="ECO:0000256" key="1">
    <source>
        <dbReference type="ARBA" id="ARBA00022460"/>
    </source>
</evidence>
<dbReference type="EMBL" id="CALOZG010000001">
    <property type="protein sequence ID" value="CAH3824363.1"/>
    <property type="molecule type" value="Genomic_DNA"/>
</dbReference>
<dbReference type="GO" id="GO:0031012">
    <property type="term" value="C:extracellular matrix"/>
    <property type="evidence" value="ECO:0007669"/>
    <property type="project" value="TreeGrafter"/>
</dbReference>
<evidence type="ECO:0000256" key="2">
    <source>
        <dbReference type="ARBA" id="ARBA00022729"/>
    </source>
</evidence>
<keyword evidence="1 3" id="KW-0193">Cuticle</keyword>
<reference evidence="5" key="1">
    <citation type="submission" date="2022-05" db="EMBL/GenBank/DDBJ databases">
        <authorList>
            <person name="Okamura Y."/>
        </authorList>
    </citation>
    <scope>NUCLEOTIDE SEQUENCE</scope>
</reference>
<keyword evidence="6" id="KW-1185">Reference proteome</keyword>
<keyword evidence="2 4" id="KW-0732">Signal</keyword>
<protein>
    <recommendedName>
        <fullName evidence="7">Cuticle protein</fullName>
    </recommendedName>
</protein>
<dbReference type="PROSITE" id="PS51155">
    <property type="entry name" value="CHIT_BIND_RR_2"/>
    <property type="match status" value="1"/>
</dbReference>
<dbReference type="Pfam" id="PF00379">
    <property type="entry name" value="Chitin_bind_4"/>
    <property type="match status" value="1"/>
</dbReference>
<dbReference type="PRINTS" id="PR00947">
    <property type="entry name" value="CUTICLE"/>
</dbReference>
<evidence type="ECO:0000313" key="5">
    <source>
        <dbReference type="EMBL" id="CAH3824363.1"/>
    </source>
</evidence>
<dbReference type="InterPro" id="IPR000618">
    <property type="entry name" value="Insect_cuticle"/>
</dbReference>
<evidence type="ECO:0000313" key="6">
    <source>
        <dbReference type="Proteomes" id="UP001152562"/>
    </source>
</evidence>
<dbReference type="InterPro" id="IPR031311">
    <property type="entry name" value="CHIT_BIND_RR_consensus"/>
</dbReference>
<accession>A0A9P0SJE6</accession>
<evidence type="ECO:0000256" key="4">
    <source>
        <dbReference type="SAM" id="SignalP"/>
    </source>
</evidence>
<dbReference type="PROSITE" id="PS00233">
    <property type="entry name" value="CHIT_BIND_RR_1"/>
    <property type="match status" value="1"/>
</dbReference>
<feature type="chain" id="PRO_5040396019" description="Cuticle protein" evidence="4">
    <location>
        <begin position="18"/>
        <end position="130"/>
    </location>
</feature>
<dbReference type="Proteomes" id="UP001152562">
    <property type="component" value="Unassembled WGS sequence"/>
</dbReference>
<proteinExistence type="predicted"/>
<dbReference type="PANTHER" id="PTHR12236">
    <property type="entry name" value="STRUCTURAL CONTITUENT OF CUTICLE"/>
    <property type="match status" value="1"/>
</dbReference>
<dbReference type="AlphaFoldDB" id="A0A9P0SJE6"/>
<name>A0A9P0SJE6_PIEBR</name>
<dbReference type="PANTHER" id="PTHR12236:SF14">
    <property type="entry name" value="CUTICULAR PROTEIN 66CB"/>
    <property type="match status" value="1"/>
</dbReference>
<gene>
    <name evidence="5" type="ORF">PIBRA_LOCUS83</name>
</gene>
<comment type="caution">
    <text evidence="5">The sequence shown here is derived from an EMBL/GenBank/DDBJ whole genome shotgun (WGS) entry which is preliminary data.</text>
</comment>
<dbReference type="InterPro" id="IPR051217">
    <property type="entry name" value="Insect_Cuticle_Struc_Prot"/>
</dbReference>
<dbReference type="GO" id="GO:0042302">
    <property type="term" value="F:structural constituent of cuticle"/>
    <property type="evidence" value="ECO:0007669"/>
    <property type="project" value="UniProtKB-UniRule"/>
</dbReference>
<evidence type="ECO:0000256" key="3">
    <source>
        <dbReference type="PROSITE-ProRule" id="PRU00497"/>
    </source>
</evidence>
<evidence type="ECO:0008006" key="7">
    <source>
        <dbReference type="Google" id="ProtNLM"/>
    </source>
</evidence>
<organism evidence="5 6">
    <name type="scientific">Pieris brassicae</name>
    <name type="common">White butterfly</name>
    <name type="synonym">Large white butterfly</name>
    <dbReference type="NCBI Taxonomy" id="7116"/>
    <lineage>
        <taxon>Eukaryota</taxon>
        <taxon>Metazoa</taxon>
        <taxon>Ecdysozoa</taxon>
        <taxon>Arthropoda</taxon>
        <taxon>Hexapoda</taxon>
        <taxon>Insecta</taxon>
        <taxon>Pterygota</taxon>
        <taxon>Neoptera</taxon>
        <taxon>Endopterygota</taxon>
        <taxon>Lepidoptera</taxon>
        <taxon>Glossata</taxon>
        <taxon>Ditrysia</taxon>
        <taxon>Papilionoidea</taxon>
        <taxon>Pieridae</taxon>
        <taxon>Pierinae</taxon>
        <taxon>Pieris</taxon>
    </lineage>
</organism>
<dbReference type="GO" id="GO:0005615">
    <property type="term" value="C:extracellular space"/>
    <property type="evidence" value="ECO:0007669"/>
    <property type="project" value="TreeGrafter"/>
</dbReference>
<feature type="signal peptide" evidence="4">
    <location>
        <begin position="1"/>
        <end position="17"/>
    </location>
</feature>
<sequence>MEFKCFAVILMAVSVNCRVTYPKLEDLQSEASFAQAIHRPVHHYEPEEHHVDYYAYPKYVFKYGVNDFHTGDIKTHHESREGDVVTGQYSVVEPDGAIRTVDYTADKHNGFNAVVHRTPPISPHEAHFVH</sequence>